<dbReference type="Gene3D" id="1.20.1250.20">
    <property type="entry name" value="MFS general substrate transporter like domains"/>
    <property type="match status" value="1"/>
</dbReference>
<feature type="transmembrane region" description="Helical" evidence="5">
    <location>
        <begin position="63"/>
        <end position="84"/>
    </location>
</feature>
<gene>
    <name evidence="6" type="ORF">Ae201684_003160</name>
</gene>
<keyword evidence="3 5" id="KW-1133">Transmembrane helix</keyword>
<dbReference type="GO" id="GO:0035348">
    <property type="term" value="P:acetyl-CoA transmembrane transport"/>
    <property type="evidence" value="ECO:0007669"/>
    <property type="project" value="InterPro"/>
</dbReference>
<proteinExistence type="predicted"/>
<evidence type="ECO:0000256" key="1">
    <source>
        <dbReference type="ARBA" id="ARBA00004141"/>
    </source>
</evidence>
<evidence type="ECO:0000256" key="4">
    <source>
        <dbReference type="ARBA" id="ARBA00023136"/>
    </source>
</evidence>
<feature type="transmembrane region" description="Helical" evidence="5">
    <location>
        <begin position="246"/>
        <end position="269"/>
    </location>
</feature>
<feature type="transmembrane region" description="Helical" evidence="5">
    <location>
        <begin position="27"/>
        <end position="51"/>
    </location>
</feature>
<reference evidence="6 7" key="1">
    <citation type="submission" date="2019-07" db="EMBL/GenBank/DDBJ databases">
        <title>Genomics analysis of Aphanomyces spp. identifies a new class of oomycete effector associated with host adaptation.</title>
        <authorList>
            <person name="Gaulin E."/>
        </authorList>
    </citation>
    <scope>NUCLEOTIDE SEQUENCE [LARGE SCALE GENOMIC DNA]</scope>
    <source>
        <strain evidence="6 7">ATCC 201684</strain>
    </source>
</reference>
<dbReference type="AlphaFoldDB" id="A0A6G0XM61"/>
<dbReference type="PANTHER" id="PTHR12778:SF9">
    <property type="entry name" value="ACETYL-COENZYME A TRANSPORTER 1"/>
    <property type="match status" value="1"/>
</dbReference>
<organism evidence="6 7">
    <name type="scientific">Aphanomyces euteiches</name>
    <dbReference type="NCBI Taxonomy" id="100861"/>
    <lineage>
        <taxon>Eukaryota</taxon>
        <taxon>Sar</taxon>
        <taxon>Stramenopiles</taxon>
        <taxon>Oomycota</taxon>
        <taxon>Saprolegniomycetes</taxon>
        <taxon>Saprolegniales</taxon>
        <taxon>Verrucalvaceae</taxon>
        <taxon>Aphanomyces</taxon>
    </lineage>
</organism>
<dbReference type="Pfam" id="PF13000">
    <property type="entry name" value="Acatn"/>
    <property type="match status" value="3"/>
</dbReference>
<feature type="transmembrane region" description="Helical" evidence="5">
    <location>
        <begin position="457"/>
        <end position="476"/>
    </location>
</feature>
<evidence type="ECO:0000313" key="6">
    <source>
        <dbReference type="EMBL" id="KAF0741475.1"/>
    </source>
</evidence>
<dbReference type="VEuPathDB" id="FungiDB:AeMF1_004514"/>
<evidence type="ECO:0000256" key="5">
    <source>
        <dbReference type="SAM" id="Phobius"/>
    </source>
</evidence>
<feature type="transmembrane region" description="Helical" evidence="5">
    <location>
        <begin position="290"/>
        <end position="308"/>
    </location>
</feature>
<accession>A0A6G0XM61</accession>
<dbReference type="InterPro" id="IPR024371">
    <property type="entry name" value="AcetylCoA_trans_1-like"/>
</dbReference>
<keyword evidence="7" id="KW-1185">Reference proteome</keyword>
<sequence length="498" mass="55409">MAAEKAANPSTKTEPAKEDEPNNMLSIAVLMVLYTLQGIPMGLSSSVPFLLQGKVGYAEQATFSLVSWPFSLKLVWAPIVDSIYSESFGRRKSWLIPVQLVCSAMMIFGGPFVGILLDMEEPDVHMLTLFFFALYFLMATQDIAVDGWALTMLSAKNVEYASTCNSIGQMLGYFIAYVGFLALNDPSTCNAYFRAVPEDSGIVTLASFMTFWGYVFFVTTLIMWFFKSEKNDPDHNLTIGETYHQMWSVVQLPSVLALTAIQLTCKVAFSATDAVFSLKLVEYGVHKEKLALLSPILVPLGLILPVVITSRINKDAPMQLFLYAIPLRLMVGVIYAFVVYYTPTIMSHTEDVHYIYYCFLLLAGAFHETTSMMMYVPQMAFFAKVSDPTIGGTYMTFLNTISNLGSKWPNSLSLALVDTLSYKVCSTDATNLCLDHDAKVACEAINGGHCTILVDGFFVETAICTVVGIVWLVFMYRRVDALQKLPMAAWRIRKDKVN</sequence>
<dbReference type="SUPFAM" id="SSF103473">
    <property type="entry name" value="MFS general substrate transporter"/>
    <property type="match status" value="1"/>
</dbReference>
<evidence type="ECO:0008006" key="8">
    <source>
        <dbReference type="Google" id="ProtNLM"/>
    </source>
</evidence>
<protein>
    <recommendedName>
        <fullName evidence="8">Acetyl-coenzyme A transporter 1</fullName>
    </recommendedName>
</protein>
<name>A0A6G0XM61_9STRA</name>
<feature type="transmembrane region" description="Helical" evidence="5">
    <location>
        <begin position="354"/>
        <end position="376"/>
    </location>
</feature>
<dbReference type="InterPro" id="IPR004752">
    <property type="entry name" value="AmpG_permease/AT-1"/>
</dbReference>
<dbReference type="GO" id="GO:0016020">
    <property type="term" value="C:membrane"/>
    <property type="evidence" value="ECO:0007669"/>
    <property type="project" value="UniProtKB-SubCell"/>
</dbReference>
<dbReference type="EMBL" id="VJMJ01000036">
    <property type="protein sequence ID" value="KAF0741475.1"/>
    <property type="molecule type" value="Genomic_DNA"/>
</dbReference>
<evidence type="ECO:0000313" key="7">
    <source>
        <dbReference type="Proteomes" id="UP000481153"/>
    </source>
</evidence>
<comment type="subcellular location">
    <subcellularLocation>
        <location evidence="1">Membrane</location>
        <topology evidence="1">Multi-pass membrane protein</topology>
    </subcellularLocation>
</comment>
<keyword evidence="4 5" id="KW-0472">Membrane</keyword>
<comment type="caution">
    <text evidence="6">The sequence shown here is derived from an EMBL/GenBank/DDBJ whole genome shotgun (WGS) entry which is preliminary data.</text>
</comment>
<feature type="transmembrane region" description="Helical" evidence="5">
    <location>
        <begin position="96"/>
        <end position="117"/>
    </location>
</feature>
<dbReference type="GO" id="GO:0008521">
    <property type="term" value="F:acetyl-CoA transmembrane transporter activity"/>
    <property type="evidence" value="ECO:0007669"/>
    <property type="project" value="InterPro"/>
</dbReference>
<dbReference type="PANTHER" id="PTHR12778">
    <property type="entry name" value="SOLUTE CARRIER FAMILY 33 ACETYL-COA TRANSPORTER -RELATED"/>
    <property type="match status" value="1"/>
</dbReference>
<feature type="transmembrane region" description="Helical" evidence="5">
    <location>
        <begin position="170"/>
        <end position="193"/>
    </location>
</feature>
<evidence type="ECO:0000256" key="2">
    <source>
        <dbReference type="ARBA" id="ARBA00022692"/>
    </source>
</evidence>
<feature type="transmembrane region" description="Helical" evidence="5">
    <location>
        <begin position="129"/>
        <end position="150"/>
    </location>
</feature>
<dbReference type="Proteomes" id="UP000481153">
    <property type="component" value="Unassembled WGS sequence"/>
</dbReference>
<keyword evidence="2 5" id="KW-0812">Transmembrane</keyword>
<evidence type="ECO:0000256" key="3">
    <source>
        <dbReference type="ARBA" id="ARBA00022989"/>
    </source>
</evidence>
<feature type="transmembrane region" description="Helical" evidence="5">
    <location>
        <begin position="320"/>
        <end position="342"/>
    </location>
</feature>
<feature type="transmembrane region" description="Helical" evidence="5">
    <location>
        <begin position="205"/>
        <end position="226"/>
    </location>
</feature>
<dbReference type="InterPro" id="IPR036259">
    <property type="entry name" value="MFS_trans_sf"/>
</dbReference>